<evidence type="ECO:0000256" key="2">
    <source>
        <dbReference type="ARBA" id="ARBA00009773"/>
    </source>
</evidence>
<evidence type="ECO:0000256" key="3">
    <source>
        <dbReference type="ARBA" id="ARBA00022448"/>
    </source>
</evidence>
<feature type="transmembrane region" description="Helical" evidence="8">
    <location>
        <begin position="161"/>
        <end position="183"/>
    </location>
</feature>
<keyword evidence="3" id="KW-0813">Transport</keyword>
<keyword evidence="5 8" id="KW-0812">Transmembrane</keyword>
<feature type="transmembrane region" description="Helical" evidence="8">
    <location>
        <begin position="36"/>
        <end position="54"/>
    </location>
</feature>
<feature type="transmembrane region" description="Helical" evidence="8">
    <location>
        <begin position="227"/>
        <end position="259"/>
    </location>
</feature>
<dbReference type="PANTHER" id="PTHR21716:SF53">
    <property type="entry name" value="PERMEASE PERM-RELATED"/>
    <property type="match status" value="1"/>
</dbReference>
<dbReference type="Pfam" id="PF01594">
    <property type="entry name" value="AI-2E_transport"/>
    <property type="match status" value="1"/>
</dbReference>
<sequence length="371" mass="41439">MLEKRFFRITLGTIMILTIVFLLSKVSFIFNPFVTLFRIIIVPLTISGFLYYLLRPVVGFLTNRKLNKITSILLIYLLFAGVITLFLIVILPPLQYQISEFINNLPKIIKELQVQLDLLRDSKLFSYFVGEGKDVNTDLTKKLSDYVGTTFQFATGYMSQVFSFLNDFIIIIGTVPIMLYYMLKDDDRVNPLLVNMLPVKYQEEGKETIHEMDGALKGFIAGRMLGALFLGVLSFIGFAIIGLPYALLLSVVGALFSFIPYFGALLGAIPSVIVAFTVSPSMALWTIVVVVAAQQIEGNLISPYIYGKTVSIHPLTTVILLLIAGDFGGILGLILAIPAYLIAKILIVQLYKTFYSNKKVEPEIEEILPKS</sequence>
<evidence type="ECO:0000256" key="4">
    <source>
        <dbReference type="ARBA" id="ARBA00022475"/>
    </source>
</evidence>
<dbReference type="Proteomes" id="UP001519272">
    <property type="component" value="Unassembled WGS sequence"/>
</dbReference>
<feature type="transmembrane region" description="Helical" evidence="8">
    <location>
        <begin position="66"/>
        <end position="91"/>
    </location>
</feature>
<keyword evidence="4" id="KW-1003">Cell membrane</keyword>
<evidence type="ECO:0000313" key="10">
    <source>
        <dbReference type="Proteomes" id="UP001519272"/>
    </source>
</evidence>
<keyword evidence="6 8" id="KW-1133">Transmembrane helix</keyword>
<proteinExistence type="inferred from homology"/>
<evidence type="ECO:0000256" key="6">
    <source>
        <dbReference type="ARBA" id="ARBA00022989"/>
    </source>
</evidence>
<evidence type="ECO:0000313" key="9">
    <source>
        <dbReference type="EMBL" id="MBP1903927.1"/>
    </source>
</evidence>
<dbReference type="EMBL" id="JAGGKG010000002">
    <property type="protein sequence ID" value="MBP1903927.1"/>
    <property type="molecule type" value="Genomic_DNA"/>
</dbReference>
<keyword evidence="10" id="KW-1185">Reference proteome</keyword>
<organism evidence="9 10">
    <name type="scientific">Paenibacillus turicensis</name>
    <dbReference type="NCBI Taxonomy" id="160487"/>
    <lineage>
        <taxon>Bacteria</taxon>
        <taxon>Bacillati</taxon>
        <taxon>Bacillota</taxon>
        <taxon>Bacilli</taxon>
        <taxon>Bacillales</taxon>
        <taxon>Paenibacillaceae</taxon>
        <taxon>Paenibacillus</taxon>
    </lineage>
</organism>
<keyword evidence="7 8" id="KW-0472">Membrane</keyword>
<protein>
    <submittedName>
        <fullName evidence="9">PurR-regulated permease PerM</fullName>
    </submittedName>
</protein>
<dbReference type="InterPro" id="IPR002549">
    <property type="entry name" value="AI-2E-like"/>
</dbReference>
<evidence type="ECO:0000256" key="8">
    <source>
        <dbReference type="SAM" id="Phobius"/>
    </source>
</evidence>
<comment type="caution">
    <text evidence="9">The sequence shown here is derived from an EMBL/GenBank/DDBJ whole genome shotgun (WGS) entry which is preliminary data.</text>
</comment>
<gene>
    <name evidence="9" type="ORF">J2Z32_000544</name>
</gene>
<feature type="transmembrane region" description="Helical" evidence="8">
    <location>
        <begin position="265"/>
        <end position="293"/>
    </location>
</feature>
<evidence type="ECO:0000256" key="7">
    <source>
        <dbReference type="ARBA" id="ARBA00023136"/>
    </source>
</evidence>
<dbReference type="PANTHER" id="PTHR21716">
    <property type="entry name" value="TRANSMEMBRANE PROTEIN"/>
    <property type="match status" value="1"/>
</dbReference>
<reference evidence="9 10" key="1">
    <citation type="submission" date="2021-03" db="EMBL/GenBank/DDBJ databases">
        <title>Genomic Encyclopedia of Type Strains, Phase IV (KMG-IV): sequencing the most valuable type-strain genomes for metagenomic binning, comparative biology and taxonomic classification.</title>
        <authorList>
            <person name="Goeker M."/>
        </authorList>
    </citation>
    <scope>NUCLEOTIDE SEQUENCE [LARGE SCALE GENOMIC DNA]</scope>
    <source>
        <strain evidence="9 10">DSM 14349</strain>
    </source>
</reference>
<dbReference type="RefSeq" id="WP_210087620.1">
    <property type="nucleotide sequence ID" value="NZ_JAGGKG010000002.1"/>
</dbReference>
<feature type="transmembrane region" description="Helical" evidence="8">
    <location>
        <begin position="7"/>
        <end position="30"/>
    </location>
</feature>
<name>A0ABS4FMW9_9BACL</name>
<evidence type="ECO:0000256" key="1">
    <source>
        <dbReference type="ARBA" id="ARBA00004651"/>
    </source>
</evidence>
<evidence type="ECO:0000256" key="5">
    <source>
        <dbReference type="ARBA" id="ARBA00022692"/>
    </source>
</evidence>
<accession>A0ABS4FMW9</accession>
<feature type="transmembrane region" description="Helical" evidence="8">
    <location>
        <begin position="330"/>
        <end position="351"/>
    </location>
</feature>
<comment type="subcellular location">
    <subcellularLocation>
        <location evidence="1">Cell membrane</location>
        <topology evidence="1">Multi-pass membrane protein</topology>
    </subcellularLocation>
</comment>
<comment type="similarity">
    <text evidence="2">Belongs to the autoinducer-2 exporter (AI-2E) (TC 2.A.86) family.</text>
</comment>